<evidence type="ECO:0000313" key="3">
    <source>
        <dbReference type="Proteomes" id="UP000012065"/>
    </source>
</evidence>
<proteinExistence type="predicted"/>
<dbReference type="EMBL" id="CAOJ01016503">
    <property type="protein sequence ID" value="CCO36868.1"/>
    <property type="molecule type" value="Genomic_DNA"/>
</dbReference>
<gene>
    <name evidence="2" type="ORF">BN14_11015</name>
</gene>
<dbReference type="Proteomes" id="UP000012065">
    <property type="component" value="Unassembled WGS sequence"/>
</dbReference>
<dbReference type="SUPFAM" id="SSF50370">
    <property type="entry name" value="Ricin B-like lectins"/>
    <property type="match status" value="2"/>
</dbReference>
<protein>
    <recommendedName>
        <fullName evidence="1">Ricin B lectin domain-containing protein</fullName>
    </recommendedName>
</protein>
<dbReference type="CDD" id="cd00161">
    <property type="entry name" value="beta-trefoil_Ricin-like"/>
    <property type="match status" value="1"/>
</dbReference>
<dbReference type="InterPro" id="IPR000772">
    <property type="entry name" value="Ricin_B_lectin"/>
</dbReference>
<dbReference type="Gene3D" id="2.80.10.50">
    <property type="match status" value="2"/>
</dbReference>
<sequence>MTTYSGAYRIKNAETGTYMTMTSTGTKTSIVCAQADKEDKKSLWRLVATRDGKYKLRNLEHNLEAHTGQDFSMIGEPNGHSWFVRDGTGAKAERLLGTQATKKVQLKVDKSQKNQRWIFETIYLVAPATYVIKNVKTGTVMDLEGAKVGEGVRIIGFHKNGSANQKVSTGALFIVNINIEEECAATNTYAGYPAFEQGATLRSSAKPHNYSVVQADKGFYIAPVEKPDHVLDLSGAGEADNTEICLWAKHGGDHQKWYFETP</sequence>
<dbReference type="Pfam" id="PF14200">
    <property type="entry name" value="RicinB_lectin_2"/>
    <property type="match status" value="1"/>
</dbReference>
<dbReference type="CDD" id="cd23455">
    <property type="entry name" value="beta-trefoil_Ricin_RSA"/>
    <property type="match status" value="1"/>
</dbReference>
<dbReference type="HOGENOM" id="CLU_863698_0_0_1"/>
<dbReference type="InterPro" id="IPR035992">
    <property type="entry name" value="Ricin_B-like_lectins"/>
</dbReference>
<evidence type="ECO:0000259" key="1">
    <source>
        <dbReference type="Pfam" id="PF14200"/>
    </source>
</evidence>
<organism evidence="2 3">
    <name type="scientific">Thanatephorus cucumeris (strain AG1-IB / isolate 7/3/14)</name>
    <name type="common">Lettuce bottom rot fungus</name>
    <name type="synonym">Rhizoctonia solani</name>
    <dbReference type="NCBI Taxonomy" id="1108050"/>
    <lineage>
        <taxon>Eukaryota</taxon>
        <taxon>Fungi</taxon>
        <taxon>Dikarya</taxon>
        <taxon>Basidiomycota</taxon>
        <taxon>Agaricomycotina</taxon>
        <taxon>Agaricomycetes</taxon>
        <taxon>Cantharellales</taxon>
        <taxon>Ceratobasidiaceae</taxon>
        <taxon>Rhizoctonia</taxon>
        <taxon>Rhizoctonia solani AG-1</taxon>
    </lineage>
</organism>
<accession>M5CA17</accession>
<comment type="caution">
    <text evidence="2">The sequence shown here is derived from an EMBL/GenBank/DDBJ whole genome shotgun (WGS) entry which is preliminary data.</text>
</comment>
<evidence type="ECO:0000313" key="2">
    <source>
        <dbReference type="EMBL" id="CCO36868.1"/>
    </source>
</evidence>
<dbReference type="AlphaFoldDB" id="M5CA17"/>
<feature type="domain" description="Ricin B lectin" evidence="1">
    <location>
        <begin position="5"/>
        <end position="62"/>
    </location>
</feature>
<name>M5CA17_THACB</name>
<reference evidence="2 3" key="1">
    <citation type="journal article" date="2013" name="J. Biotechnol.">
        <title>Establishment and interpretation of the genome sequence of the phytopathogenic fungus Rhizoctonia solani AG1-IB isolate 7/3/14.</title>
        <authorList>
            <person name="Wibberg D.W."/>
            <person name="Jelonek L.J."/>
            <person name="Rupp O.R."/>
            <person name="Hennig M.H."/>
            <person name="Eikmeyer F.E."/>
            <person name="Goesmann A.G."/>
            <person name="Hartmann A.H."/>
            <person name="Borriss R.B."/>
            <person name="Grosch R.G."/>
            <person name="Puehler A.P."/>
            <person name="Schlueter A.S."/>
        </authorList>
    </citation>
    <scope>NUCLEOTIDE SEQUENCE [LARGE SCALE GENOMIC DNA]</scope>
    <source>
        <strain evidence="3">AG1-IB / isolate 7/3/14</strain>
    </source>
</reference>